<evidence type="ECO:0000313" key="3">
    <source>
        <dbReference type="Proteomes" id="UP000075359"/>
    </source>
</evidence>
<reference evidence="2 3" key="1">
    <citation type="submission" date="2015-11" db="EMBL/GenBank/DDBJ databases">
        <title>Draft genome of Sulfurovum riftiae 1812E, a member of the Epsilonproteobacteria isolated from the tube of the deep-sea hydrothermal vent tubewom Riftia pachyptila.</title>
        <authorList>
            <person name="Vetriani C."/>
            <person name="Giovannelli D."/>
        </authorList>
    </citation>
    <scope>NUCLEOTIDE SEQUENCE [LARGE SCALE GENOMIC DNA]</scope>
    <source>
        <strain evidence="2 3">1812E</strain>
    </source>
</reference>
<name>A0A151CJJ3_9BACT</name>
<evidence type="ECO:0000256" key="1">
    <source>
        <dbReference type="SAM" id="SignalP"/>
    </source>
</evidence>
<dbReference type="EMBL" id="LNKT01000001">
    <property type="protein sequence ID" value="KYJ87712.1"/>
    <property type="molecule type" value="Genomic_DNA"/>
</dbReference>
<keyword evidence="3" id="KW-1185">Reference proteome</keyword>
<protein>
    <recommendedName>
        <fullName evidence="4">Outer membrane protein beta-barrel domain-containing protein</fullName>
    </recommendedName>
</protein>
<dbReference type="STRING" id="1630136.AS592_11520"/>
<feature type="signal peptide" evidence="1">
    <location>
        <begin position="1"/>
        <end position="20"/>
    </location>
</feature>
<gene>
    <name evidence="2" type="ORF">AS592_11520</name>
</gene>
<dbReference type="Proteomes" id="UP000075359">
    <property type="component" value="Unassembled WGS sequence"/>
</dbReference>
<dbReference type="RefSeq" id="WP_082792010.1">
    <property type="nucleotide sequence ID" value="NZ_LNKT01000001.1"/>
</dbReference>
<comment type="caution">
    <text evidence="2">The sequence shown here is derived from an EMBL/GenBank/DDBJ whole genome shotgun (WGS) entry which is preliminary data.</text>
</comment>
<dbReference type="OrthoDB" id="5449958at2"/>
<sequence length="265" mass="29992">MKTINKIVLAAVASVSMLNAGGDIAPAENTVTEDVVKEWQNEFQLYGLAVWIQGDMTLGRLPSSDLDITPHDIFSNLKLGAMVHYEGHHTNGWGLWLDYAFMNLGFNIADTLFVQDTAGYYQGILEAFVKYRVPLEKGYIDYYGGIRWWHNDIDNSLTIGSTTIDRSRVIDWYDPVIGARWTHPLNEKWSTMLRGDVGGFSIGTASDFTAAVELGALYDINADWQLKFSFKSLWVDYEEGTLEQKDHFVYDTVNFGPIIGITYRF</sequence>
<accession>A0A151CJJ3</accession>
<dbReference type="AlphaFoldDB" id="A0A151CJJ3"/>
<evidence type="ECO:0008006" key="4">
    <source>
        <dbReference type="Google" id="ProtNLM"/>
    </source>
</evidence>
<proteinExistence type="predicted"/>
<feature type="chain" id="PRO_5007578593" description="Outer membrane protein beta-barrel domain-containing protein" evidence="1">
    <location>
        <begin position="21"/>
        <end position="265"/>
    </location>
</feature>
<organism evidence="2 3">
    <name type="scientific">Sulfurovum riftiae</name>
    <dbReference type="NCBI Taxonomy" id="1630136"/>
    <lineage>
        <taxon>Bacteria</taxon>
        <taxon>Pseudomonadati</taxon>
        <taxon>Campylobacterota</taxon>
        <taxon>Epsilonproteobacteria</taxon>
        <taxon>Campylobacterales</taxon>
        <taxon>Sulfurovaceae</taxon>
        <taxon>Sulfurovum</taxon>
    </lineage>
</organism>
<evidence type="ECO:0000313" key="2">
    <source>
        <dbReference type="EMBL" id="KYJ87712.1"/>
    </source>
</evidence>
<keyword evidence="1" id="KW-0732">Signal</keyword>